<evidence type="ECO:0000256" key="1">
    <source>
        <dbReference type="SAM" id="MobiDB-lite"/>
    </source>
</evidence>
<organism evidence="2 3">
    <name type="scientific">Antrodiella citrinella</name>
    <dbReference type="NCBI Taxonomy" id="2447956"/>
    <lineage>
        <taxon>Eukaryota</taxon>
        <taxon>Fungi</taxon>
        <taxon>Dikarya</taxon>
        <taxon>Basidiomycota</taxon>
        <taxon>Agaricomycotina</taxon>
        <taxon>Agaricomycetes</taxon>
        <taxon>Polyporales</taxon>
        <taxon>Steccherinaceae</taxon>
        <taxon>Antrodiella</taxon>
    </lineage>
</organism>
<gene>
    <name evidence="2" type="ORF">EUX98_g9327</name>
</gene>
<dbReference type="OrthoDB" id="2799361at2759"/>
<reference evidence="2 3" key="1">
    <citation type="submission" date="2019-02" db="EMBL/GenBank/DDBJ databases">
        <title>Genome sequencing of the rare red list fungi Antrodiella citrinella (Flaviporus citrinellus).</title>
        <authorList>
            <person name="Buettner E."/>
            <person name="Kellner H."/>
        </authorList>
    </citation>
    <scope>NUCLEOTIDE SEQUENCE [LARGE SCALE GENOMIC DNA]</scope>
    <source>
        <strain evidence="2 3">DSM 108506</strain>
    </source>
</reference>
<proteinExistence type="predicted"/>
<dbReference type="AlphaFoldDB" id="A0A4S4LX30"/>
<name>A0A4S4LX30_9APHY</name>
<evidence type="ECO:0000313" key="3">
    <source>
        <dbReference type="Proteomes" id="UP000308730"/>
    </source>
</evidence>
<sequence length="231" mass="25666">MLLTNQRLDKLAASRSDFAARGMLVGSLLFAVIDTFEAAAAQAAVQNAAAASEAEDDAEKVEERAGKDDAEDDDEVVEGPRVMASVTLAKRPVHGYYPKQIDQLADFVKVPELPHLTARFIYQQVNEDAEETEDIPSYYYLNHRVQVFASAVATFYAPSDLSGIGGMRRERIRAAHTWRSGPPRYDCVFAEVAPDVEGFRGLSAARNQIWMQTDNVFTILSIWMLSYVARI</sequence>
<comment type="caution">
    <text evidence="2">The sequence shown here is derived from an EMBL/GenBank/DDBJ whole genome shotgun (WGS) entry which is preliminary data.</text>
</comment>
<dbReference type="Proteomes" id="UP000308730">
    <property type="component" value="Unassembled WGS sequence"/>
</dbReference>
<keyword evidence="3" id="KW-1185">Reference proteome</keyword>
<evidence type="ECO:0000313" key="2">
    <source>
        <dbReference type="EMBL" id="THH16281.1"/>
    </source>
</evidence>
<dbReference type="EMBL" id="SGPM01000746">
    <property type="protein sequence ID" value="THH16281.1"/>
    <property type="molecule type" value="Genomic_DNA"/>
</dbReference>
<feature type="region of interest" description="Disordered" evidence="1">
    <location>
        <begin position="51"/>
        <end position="76"/>
    </location>
</feature>
<protein>
    <submittedName>
        <fullName evidence="2">Uncharacterized protein</fullName>
    </submittedName>
</protein>
<accession>A0A4S4LX30</accession>